<dbReference type="GO" id="GO:0003677">
    <property type="term" value="F:DNA binding"/>
    <property type="evidence" value="ECO:0007669"/>
    <property type="project" value="UniProtKB-KW"/>
</dbReference>
<dbReference type="Pfam" id="PF03466">
    <property type="entry name" value="LysR_substrate"/>
    <property type="match status" value="1"/>
</dbReference>
<comment type="similarity">
    <text evidence="1">Belongs to the LysR transcriptional regulatory family.</text>
</comment>
<dbReference type="InterPro" id="IPR050950">
    <property type="entry name" value="HTH-type_LysR_regulators"/>
</dbReference>
<dbReference type="AlphaFoldDB" id="A0AB39Q642"/>
<dbReference type="GO" id="GO:0005829">
    <property type="term" value="C:cytosol"/>
    <property type="evidence" value="ECO:0007669"/>
    <property type="project" value="TreeGrafter"/>
</dbReference>
<proteinExistence type="inferred from homology"/>
<evidence type="ECO:0000313" key="6">
    <source>
        <dbReference type="EMBL" id="XDQ36863.1"/>
    </source>
</evidence>
<evidence type="ECO:0000256" key="3">
    <source>
        <dbReference type="ARBA" id="ARBA00023125"/>
    </source>
</evidence>
<dbReference type="Gene3D" id="1.10.10.10">
    <property type="entry name" value="Winged helix-like DNA-binding domain superfamily/Winged helix DNA-binding domain"/>
    <property type="match status" value="1"/>
</dbReference>
<keyword evidence="2" id="KW-0805">Transcription regulation</keyword>
<name>A0AB39Q642_9ACTN</name>
<evidence type="ECO:0000259" key="5">
    <source>
        <dbReference type="PROSITE" id="PS50931"/>
    </source>
</evidence>
<organism evidence="6">
    <name type="scientific">Streptomyces sp. R28</name>
    <dbReference type="NCBI Taxonomy" id="3238628"/>
    <lineage>
        <taxon>Bacteria</taxon>
        <taxon>Bacillati</taxon>
        <taxon>Actinomycetota</taxon>
        <taxon>Actinomycetes</taxon>
        <taxon>Kitasatosporales</taxon>
        <taxon>Streptomycetaceae</taxon>
        <taxon>Streptomyces</taxon>
    </lineage>
</organism>
<accession>A0AB39Q642</accession>
<dbReference type="CDD" id="cd05466">
    <property type="entry name" value="PBP2_LTTR_substrate"/>
    <property type="match status" value="1"/>
</dbReference>
<dbReference type="SUPFAM" id="SSF46785">
    <property type="entry name" value="Winged helix' DNA-binding domain"/>
    <property type="match status" value="1"/>
</dbReference>
<evidence type="ECO:0000256" key="2">
    <source>
        <dbReference type="ARBA" id="ARBA00023015"/>
    </source>
</evidence>
<dbReference type="InterPro" id="IPR000847">
    <property type="entry name" value="LysR_HTH_N"/>
</dbReference>
<evidence type="ECO:0000256" key="4">
    <source>
        <dbReference type="ARBA" id="ARBA00023163"/>
    </source>
</evidence>
<keyword evidence="4" id="KW-0804">Transcription</keyword>
<dbReference type="RefSeq" id="WP_369171546.1">
    <property type="nucleotide sequence ID" value="NZ_CP163439.1"/>
</dbReference>
<dbReference type="EMBL" id="CP163439">
    <property type="protein sequence ID" value="XDQ36863.1"/>
    <property type="molecule type" value="Genomic_DNA"/>
</dbReference>
<sequence>MTLDDLRVFVAVCRAGSLSSVARELGCTQSAVSQHVKRLERETGVALLERQPRGVVPTQAGRVLEAAAAEGMSGLDLAVRQLRDLVDGESGYVRVATGATTVRHFMSEAVVAYRRRHPKVNLEFRTVSSGRGSFDALADGTLDLAWITLGPPVRGIEQRPVVELPWVLAVRADDPLAERPYVDVDADLRDVRLIRLPPNSASAAHLDAACAELGVRFAHDTSVADWDTALLLAELGVGRAVVPALPGLRVPLPGAAPGGSDGDGGSDIDGNRDLRLIPLPALRPLPVGWAVRRWDALSPPARAFADLVEGCRRGARG</sequence>
<dbReference type="Pfam" id="PF00126">
    <property type="entry name" value="HTH_1"/>
    <property type="match status" value="1"/>
</dbReference>
<dbReference type="InterPro" id="IPR036390">
    <property type="entry name" value="WH_DNA-bd_sf"/>
</dbReference>
<reference evidence="6" key="1">
    <citation type="submission" date="2024-07" db="EMBL/GenBank/DDBJ databases">
        <authorList>
            <person name="Yu S.T."/>
        </authorList>
    </citation>
    <scope>NUCLEOTIDE SEQUENCE</scope>
    <source>
        <strain evidence="6">R28</strain>
    </source>
</reference>
<feature type="domain" description="HTH lysR-type" evidence="5">
    <location>
        <begin position="1"/>
        <end position="58"/>
    </location>
</feature>
<dbReference type="PROSITE" id="PS50931">
    <property type="entry name" value="HTH_LYSR"/>
    <property type="match status" value="1"/>
</dbReference>
<dbReference type="PRINTS" id="PR00039">
    <property type="entry name" value="HTHLYSR"/>
</dbReference>
<dbReference type="GO" id="GO:0003700">
    <property type="term" value="F:DNA-binding transcription factor activity"/>
    <property type="evidence" value="ECO:0007669"/>
    <property type="project" value="InterPro"/>
</dbReference>
<protein>
    <submittedName>
        <fullName evidence="6">LysR family transcriptional regulator</fullName>
    </submittedName>
</protein>
<gene>
    <name evidence="6" type="ORF">AB5J49_28010</name>
</gene>
<dbReference type="InterPro" id="IPR036388">
    <property type="entry name" value="WH-like_DNA-bd_sf"/>
</dbReference>
<dbReference type="Gene3D" id="3.40.190.10">
    <property type="entry name" value="Periplasmic binding protein-like II"/>
    <property type="match status" value="2"/>
</dbReference>
<dbReference type="SUPFAM" id="SSF53850">
    <property type="entry name" value="Periplasmic binding protein-like II"/>
    <property type="match status" value="1"/>
</dbReference>
<dbReference type="PANTHER" id="PTHR30419:SF8">
    <property type="entry name" value="NITROGEN ASSIMILATION TRANSCRIPTIONAL ACTIVATOR-RELATED"/>
    <property type="match status" value="1"/>
</dbReference>
<keyword evidence="3" id="KW-0238">DNA-binding</keyword>
<dbReference type="InterPro" id="IPR005119">
    <property type="entry name" value="LysR_subst-bd"/>
</dbReference>
<dbReference type="FunFam" id="1.10.10.10:FF:000001">
    <property type="entry name" value="LysR family transcriptional regulator"/>
    <property type="match status" value="1"/>
</dbReference>
<dbReference type="PANTHER" id="PTHR30419">
    <property type="entry name" value="HTH-TYPE TRANSCRIPTIONAL REGULATOR YBHD"/>
    <property type="match status" value="1"/>
</dbReference>
<evidence type="ECO:0000256" key="1">
    <source>
        <dbReference type="ARBA" id="ARBA00009437"/>
    </source>
</evidence>